<dbReference type="Pfam" id="PF13517">
    <property type="entry name" value="FG-GAP_3"/>
    <property type="match status" value="1"/>
</dbReference>
<accession>A0AAU2VF80</accession>
<evidence type="ECO:0000256" key="1">
    <source>
        <dbReference type="ARBA" id="ARBA00022729"/>
    </source>
</evidence>
<dbReference type="InterPro" id="IPR009003">
    <property type="entry name" value="Peptidase_S1_PA"/>
</dbReference>
<dbReference type="GO" id="GO:0004252">
    <property type="term" value="F:serine-type endopeptidase activity"/>
    <property type="evidence" value="ECO:0007669"/>
    <property type="project" value="InterPro"/>
</dbReference>
<dbReference type="EMBL" id="CP108318">
    <property type="protein sequence ID" value="WTW66116.1"/>
    <property type="molecule type" value="Genomic_DNA"/>
</dbReference>
<evidence type="ECO:0000313" key="3">
    <source>
        <dbReference type="EMBL" id="WTW66116.1"/>
    </source>
</evidence>
<evidence type="ECO:0000256" key="2">
    <source>
        <dbReference type="SAM" id="MobiDB-lite"/>
    </source>
</evidence>
<dbReference type="SUPFAM" id="SSF69318">
    <property type="entry name" value="Integrin alpha N-terminal domain"/>
    <property type="match status" value="1"/>
</dbReference>
<dbReference type="AlphaFoldDB" id="A0AAU2VF80"/>
<dbReference type="PROSITE" id="PS00134">
    <property type="entry name" value="TRYPSIN_HIS"/>
    <property type="match status" value="1"/>
</dbReference>
<dbReference type="InterPro" id="IPR013517">
    <property type="entry name" value="FG-GAP"/>
</dbReference>
<organism evidence="3">
    <name type="scientific">Streptomyces sp. NBC_00003</name>
    <dbReference type="NCBI Taxonomy" id="2903608"/>
    <lineage>
        <taxon>Bacteria</taxon>
        <taxon>Bacillati</taxon>
        <taxon>Actinomycetota</taxon>
        <taxon>Actinomycetes</taxon>
        <taxon>Kitasatosporales</taxon>
        <taxon>Streptomycetaceae</taxon>
        <taxon>Streptomyces</taxon>
    </lineage>
</organism>
<dbReference type="Gene3D" id="2.40.10.10">
    <property type="entry name" value="Trypsin-like serine proteases"/>
    <property type="match status" value="2"/>
</dbReference>
<dbReference type="GO" id="GO:0006508">
    <property type="term" value="P:proteolysis"/>
    <property type="evidence" value="ECO:0007669"/>
    <property type="project" value="InterPro"/>
</dbReference>
<dbReference type="InterPro" id="IPR043504">
    <property type="entry name" value="Peptidase_S1_PA_chymotrypsin"/>
</dbReference>
<protein>
    <submittedName>
        <fullName evidence="3">FG-GAP-like repeat-containing protein</fullName>
    </submittedName>
</protein>
<feature type="compositionally biased region" description="Low complexity" evidence="2">
    <location>
        <begin position="1"/>
        <end position="18"/>
    </location>
</feature>
<gene>
    <name evidence="3" type="ORF">OG549_38850</name>
</gene>
<dbReference type="InterPro" id="IPR018114">
    <property type="entry name" value="TRYPSIN_HIS"/>
</dbReference>
<sequence>MASATDPARPATTPDPSAKAGRAAPEHMGAAASMPTAEHILGPKSVGALFTYKQDPTTGEMRAHSCSASVVQSPGHNLILSAGHCSGTKAVFVPWYRTEYSLDKQEYGFYRIDQWFYDPRYAPHNTKAKVSDLDFSFARLATSANGKNAQDVVGANTLARTPKYNNDVTMVGYPAASHDSEDHAVRCPTQTWALPGYYQIQALCRGMYGGVSGGPWFSKMDWTAGTGEIIGNVGGYNGGGNDANVDWLTYSPMHGDTFFQLYDDAKNNRKVERPGSYDQPSLPYSMGGGSTWEHAKLMASGDFNGNGHSDLIVVWTDGEVTLYDSDGKGHFTGEHRLAPEKSIWSHAETVTAGDFTGSSQFDLMVRWSDGEVTLYGDVGSKGLTGDGIQMVDPHKTDTWKYATQISAGRFNAAQYVTDLMVRWSDGEVTLYTNVGAGTFGQEHKLVDPHKTDAWKQAKLLTSGEFSGNQKWDLMVQWANGELDNYVGTTTSGLGTPSRIQDANAGTFTHNTVMTTGNFTANGRTDDLVIRWSDGETTLYADTTVGRLGTEVNLVPKA</sequence>
<proteinExistence type="predicted"/>
<dbReference type="InterPro" id="IPR028994">
    <property type="entry name" value="Integrin_alpha_N"/>
</dbReference>
<name>A0AAU2VF80_9ACTN</name>
<dbReference type="SUPFAM" id="SSF50494">
    <property type="entry name" value="Trypsin-like serine proteases"/>
    <property type="match status" value="1"/>
</dbReference>
<reference evidence="3" key="1">
    <citation type="submission" date="2022-10" db="EMBL/GenBank/DDBJ databases">
        <title>The complete genomes of actinobacterial strains from the NBC collection.</title>
        <authorList>
            <person name="Joergensen T.S."/>
            <person name="Alvarez Arevalo M."/>
            <person name="Sterndorff E.B."/>
            <person name="Faurdal D."/>
            <person name="Vuksanovic O."/>
            <person name="Mourched A.-S."/>
            <person name="Charusanti P."/>
            <person name="Shaw S."/>
            <person name="Blin K."/>
            <person name="Weber T."/>
        </authorList>
    </citation>
    <scope>NUCLEOTIDE SEQUENCE</scope>
    <source>
        <strain evidence="3">NBC_00003</strain>
    </source>
</reference>
<feature type="region of interest" description="Disordered" evidence="2">
    <location>
        <begin position="1"/>
        <end position="31"/>
    </location>
</feature>
<keyword evidence="1" id="KW-0732">Signal</keyword>